<evidence type="ECO:0000313" key="1">
    <source>
        <dbReference type="EMBL" id="PIO30092.1"/>
    </source>
</evidence>
<evidence type="ECO:0000313" key="2">
    <source>
        <dbReference type="Proteomes" id="UP000228934"/>
    </source>
</evidence>
<dbReference type="AlphaFoldDB" id="A0A2G9RQB1"/>
<reference evidence="2" key="1">
    <citation type="journal article" date="2017" name="Nat. Commun.">
        <title>The North American bullfrog draft genome provides insight into hormonal regulation of long noncoding RNA.</title>
        <authorList>
            <person name="Hammond S.A."/>
            <person name="Warren R.L."/>
            <person name="Vandervalk B.P."/>
            <person name="Kucuk E."/>
            <person name="Khan H."/>
            <person name="Gibb E.A."/>
            <person name="Pandoh P."/>
            <person name="Kirk H."/>
            <person name="Zhao Y."/>
            <person name="Jones M."/>
            <person name="Mungall A.J."/>
            <person name="Coope R."/>
            <person name="Pleasance S."/>
            <person name="Moore R.A."/>
            <person name="Holt R.A."/>
            <person name="Round J.M."/>
            <person name="Ohora S."/>
            <person name="Walle B.V."/>
            <person name="Veldhoen N."/>
            <person name="Helbing C.C."/>
            <person name="Birol I."/>
        </authorList>
    </citation>
    <scope>NUCLEOTIDE SEQUENCE [LARGE SCALE GENOMIC DNA]</scope>
</reference>
<dbReference type="Proteomes" id="UP000228934">
    <property type="component" value="Unassembled WGS sequence"/>
</dbReference>
<organism evidence="1 2">
    <name type="scientific">Aquarana catesbeiana</name>
    <name type="common">American bullfrog</name>
    <name type="synonym">Rana catesbeiana</name>
    <dbReference type="NCBI Taxonomy" id="8400"/>
    <lineage>
        <taxon>Eukaryota</taxon>
        <taxon>Metazoa</taxon>
        <taxon>Chordata</taxon>
        <taxon>Craniata</taxon>
        <taxon>Vertebrata</taxon>
        <taxon>Euteleostomi</taxon>
        <taxon>Amphibia</taxon>
        <taxon>Batrachia</taxon>
        <taxon>Anura</taxon>
        <taxon>Neobatrachia</taxon>
        <taxon>Ranoidea</taxon>
        <taxon>Ranidae</taxon>
        <taxon>Aquarana</taxon>
    </lineage>
</organism>
<name>A0A2G9RQB1_AQUCT</name>
<dbReference type="OrthoDB" id="8922241at2759"/>
<proteinExistence type="predicted"/>
<protein>
    <submittedName>
        <fullName evidence="1">Uncharacterized protein</fullName>
    </submittedName>
</protein>
<accession>A0A2G9RQB1</accession>
<keyword evidence="2" id="KW-1185">Reference proteome</keyword>
<dbReference type="EMBL" id="KV930265">
    <property type="protein sequence ID" value="PIO30092.1"/>
    <property type="molecule type" value="Genomic_DNA"/>
</dbReference>
<gene>
    <name evidence="1" type="ORF">AB205_0160340</name>
</gene>
<sequence length="105" mass="12443">MVFNEDLIQLKSTVYLFPFILSGIMKENYFCKSMNSVKYSTATYSSLYFTDWLSVKCNLFAMVMHYVEDGNFCAVLWNQTNIALQRCSWISKLYLSAKTFFFFFF</sequence>